<dbReference type="Gene3D" id="1.20.1250.20">
    <property type="entry name" value="MFS general substrate transporter like domains"/>
    <property type="match status" value="1"/>
</dbReference>
<gene>
    <name evidence="10" type="ORF">ADU70_1405</name>
    <name evidence="11" type="ORF">ADU72_1294</name>
</gene>
<feature type="transmembrane region" description="Helical" evidence="8">
    <location>
        <begin position="262"/>
        <end position="282"/>
    </location>
</feature>
<accession>A0A143AK66</accession>
<dbReference type="PROSITE" id="PS50850">
    <property type="entry name" value="MFS"/>
    <property type="match status" value="1"/>
</dbReference>
<keyword evidence="3" id="KW-0813">Transport</keyword>
<feature type="transmembrane region" description="Helical" evidence="8">
    <location>
        <begin position="137"/>
        <end position="157"/>
    </location>
</feature>
<evidence type="ECO:0000256" key="7">
    <source>
        <dbReference type="ARBA" id="ARBA00023136"/>
    </source>
</evidence>
<evidence type="ECO:0000259" key="9">
    <source>
        <dbReference type="PROSITE" id="PS50850"/>
    </source>
</evidence>
<feature type="transmembrane region" description="Helical" evidence="8">
    <location>
        <begin position="232"/>
        <end position="250"/>
    </location>
</feature>
<sequence>MQSSQSHVPFTTKLAIFGLAGLAFCGVLIETSMNVTFPTLMKQFDVSLNTVQWITTAYLLVVAAVISVAAFMERRYLFKQLFFVAAAMILIGIFICGSATSFPMLLVGRIVQAISTGITMPLLIAEIMQEIPLAKQGSYMGIGGMVIALAPSLGPTYGGLVTQNLSWRFIFWLILPIAIIASVVGLLFIKQGSAPQKSKFPWSQFVSFVLALIMLTLGVNNAGNYGWNAIQFYGYVIIGILFLGLFVYLAQRSQTPLINLSIFKHWAFTLPLIIYFSIQFVQLSLTFLLPNYAQLVLHQGTFISGFMLFAGSLASSILAPITGRILDEYGIGKPLLIGSGFILMATLGFVVFHNNLNVGLIAILYALYAIGFSFMFNNSLTSALQNIPPQLIGDGNATFNTLQQYAGSMGTAIASAMLIGHGTQHISVIQQTANGATSEFILVFIVCIVVSGLAVLVQRKS</sequence>
<keyword evidence="4" id="KW-1003">Cell membrane</keyword>
<dbReference type="OrthoDB" id="9816041at2"/>
<proteinExistence type="inferred from homology"/>
<keyword evidence="12" id="KW-1185">Reference proteome</keyword>
<dbReference type="GO" id="GO:0005886">
    <property type="term" value="C:plasma membrane"/>
    <property type="evidence" value="ECO:0007669"/>
    <property type="project" value="UniProtKB-SubCell"/>
</dbReference>
<evidence type="ECO:0000256" key="3">
    <source>
        <dbReference type="ARBA" id="ARBA00022448"/>
    </source>
</evidence>
<feature type="transmembrane region" description="Helical" evidence="8">
    <location>
        <begin position="81"/>
        <end position="100"/>
    </location>
</feature>
<feature type="transmembrane region" description="Helical" evidence="8">
    <location>
        <begin position="106"/>
        <end position="125"/>
    </location>
</feature>
<evidence type="ECO:0000256" key="6">
    <source>
        <dbReference type="ARBA" id="ARBA00022989"/>
    </source>
</evidence>
<dbReference type="Proteomes" id="UP000076405">
    <property type="component" value="Chromosome"/>
</dbReference>
<dbReference type="InterPro" id="IPR036259">
    <property type="entry name" value="MFS_trans_sf"/>
</dbReference>
<keyword evidence="7 8" id="KW-0472">Membrane</keyword>
<feature type="transmembrane region" description="Helical" evidence="8">
    <location>
        <begin position="169"/>
        <end position="189"/>
    </location>
</feature>
<dbReference type="PANTHER" id="PTHR42718:SF9">
    <property type="entry name" value="MAJOR FACILITATOR SUPERFAMILY MULTIDRUG TRANSPORTER MFSC"/>
    <property type="match status" value="1"/>
</dbReference>
<evidence type="ECO:0000313" key="12">
    <source>
        <dbReference type="Proteomes" id="UP000076244"/>
    </source>
</evidence>
<reference evidence="12 13" key="1">
    <citation type="journal article" date="2016" name="PLoS ONE">
        <title>The Identification of Novel Diagnostic Marker Genes for the Detection of Beer Spoiling Pediococcus damnosus Strains Using the BlAst Diagnostic Gene findEr.</title>
        <authorList>
            <person name="Behr J."/>
            <person name="Geissler A.J."/>
            <person name="Schmid J."/>
            <person name="Zehe A."/>
            <person name="Vogel R.F."/>
        </authorList>
    </citation>
    <scope>NUCLEOTIDE SEQUENCE [LARGE SCALE GENOMIC DNA]</scope>
    <source>
        <strain evidence="10 13">TMW 2.1533</strain>
        <strain evidence="11 12">TMW 2.1535</strain>
    </source>
</reference>
<dbReference type="AlphaFoldDB" id="A0A143AK66"/>
<dbReference type="EMBL" id="CP012288">
    <property type="protein sequence ID" value="AMV67227.1"/>
    <property type="molecule type" value="Genomic_DNA"/>
</dbReference>
<dbReference type="SUPFAM" id="SSF103473">
    <property type="entry name" value="MFS general substrate transporter"/>
    <property type="match status" value="1"/>
</dbReference>
<evidence type="ECO:0000313" key="11">
    <source>
        <dbReference type="EMBL" id="AMV67227.1"/>
    </source>
</evidence>
<evidence type="ECO:0000256" key="1">
    <source>
        <dbReference type="ARBA" id="ARBA00004651"/>
    </source>
</evidence>
<feature type="transmembrane region" description="Helical" evidence="8">
    <location>
        <begin position="201"/>
        <end position="220"/>
    </location>
</feature>
<evidence type="ECO:0000313" key="13">
    <source>
        <dbReference type="Proteomes" id="UP000076405"/>
    </source>
</evidence>
<feature type="transmembrane region" description="Helical" evidence="8">
    <location>
        <begin position="358"/>
        <end position="376"/>
    </location>
</feature>
<dbReference type="InterPro" id="IPR020846">
    <property type="entry name" value="MFS_dom"/>
</dbReference>
<dbReference type="Gene3D" id="1.20.1720.10">
    <property type="entry name" value="Multidrug resistance protein D"/>
    <property type="match status" value="1"/>
</dbReference>
<feature type="transmembrane region" description="Helical" evidence="8">
    <location>
        <begin position="440"/>
        <end position="458"/>
    </location>
</feature>
<keyword evidence="6 8" id="KW-1133">Transmembrane helix</keyword>
<feature type="transmembrane region" description="Helical" evidence="8">
    <location>
        <begin position="335"/>
        <end position="352"/>
    </location>
</feature>
<comment type="subcellular location">
    <subcellularLocation>
        <location evidence="1">Cell membrane</location>
        <topology evidence="1">Multi-pass membrane protein</topology>
    </subcellularLocation>
</comment>
<evidence type="ECO:0000256" key="5">
    <source>
        <dbReference type="ARBA" id="ARBA00022692"/>
    </source>
</evidence>
<dbReference type="PANTHER" id="PTHR42718">
    <property type="entry name" value="MAJOR FACILITATOR SUPERFAMILY MULTIDRUG TRANSPORTER MFSC"/>
    <property type="match status" value="1"/>
</dbReference>
<dbReference type="GO" id="GO:0022857">
    <property type="term" value="F:transmembrane transporter activity"/>
    <property type="evidence" value="ECO:0007669"/>
    <property type="project" value="InterPro"/>
</dbReference>
<evidence type="ECO:0000313" key="10">
    <source>
        <dbReference type="EMBL" id="AMV62889.1"/>
    </source>
</evidence>
<dbReference type="RefSeq" id="WP_046872452.1">
    <property type="nucleotide sequence ID" value="NZ_BAAAXI010000160.1"/>
</dbReference>
<evidence type="ECO:0000256" key="4">
    <source>
        <dbReference type="ARBA" id="ARBA00022475"/>
    </source>
</evidence>
<dbReference type="Pfam" id="PF07690">
    <property type="entry name" value="MFS_1"/>
    <property type="match status" value="1"/>
</dbReference>
<dbReference type="InterPro" id="IPR011701">
    <property type="entry name" value="MFS"/>
</dbReference>
<dbReference type="Proteomes" id="UP000076244">
    <property type="component" value="Chromosome"/>
</dbReference>
<feature type="transmembrane region" description="Helical" evidence="8">
    <location>
        <begin position="12"/>
        <end position="33"/>
    </location>
</feature>
<name>A0A143AK66_9LACO</name>
<evidence type="ECO:0000256" key="8">
    <source>
        <dbReference type="SAM" id="Phobius"/>
    </source>
</evidence>
<protein>
    <submittedName>
        <fullName evidence="10">Transport protein</fullName>
    </submittedName>
</protein>
<dbReference type="EMBL" id="CP012275">
    <property type="protein sequence ID" value="AMV62889.1"/>
    <property type="molecule type" value="Genomic_DNA"/>
</dbReference>
<organism evidence="10 13">
    <name type="scientific">Pediococcus damnosus</name>
    <dbReference type="NCBI Taxonomy" id="51663"/>
    <lineage>
        <taxon>Bacteria</taxon>
        <taxon>Bacillati</taxon>
        <taxon>Bacillota</taxon>
        <taxon>Bacilli</taxon>
        <taxon>Lactobacillales</taxon>
        <taxon>Lactobacillaceae</taxon>
        <taxon>Pediococcus</taxon>
    </lineage>
</organism>
<dbReference type="InterPro" id="IPR004638">
    <property type="entry name" value="EmrB-like"/>
</dbReference>
<dbReference type="NCBIfam" id="TIGR00711">
    <property type="entry name" value="efflux_EmrB"/>
    <property type="match status" value="1"/>
</dbReference>
<comment type="similarity">
    <text evidence="2">Belongs to the major facilitator superfamily. EmrB family.</text>
</comment>
<feature type="transmembrane region" description="Helical" evidence="8">
    <location>
        <begin position="53"/>
        <end position="72"/>
    </location>
</feature>
<dbReference type="PRINTS" id="PR01036">
    <property type="entry name" value="TCRTETB"/>
</dbReference>
<keyword evidence="5 8" id="KW-0812">Transmembrane</keyword>
<feature type="domain" description="Major facilitator superfamily (MFS) profile" evidence="9">
    <location>
        <begin position="11"/>
        <end position="461"/>
    </location>
</feature>
<evidence type="ECO:0000256" key="2">
    <source>
        <dbReference type="ARBA" id="ARBA00008537"/>
    </source>
</evidence>
<feature type="transmembrane region" description="Helical" evidence="8">
    <location>
        <begin position="302"/>
        <end position="323"/>
    </location>
</feature>
<dbReference type="KEGG" id="pdm:ADU72_1294"/>